<dbReference type="RefSeq" id="WP_289231708.1">
    <property type="nucleotide sequence ID" value="NZ_AP027735.1"/>
</dbReference>
<dbReference type="EMBL" id="AP027735">
    <property type="protein sequence ID" value="BDZ59851.1"/>
    <property type="molecule type" value="Genomic_DNA"/>
</dbReference>
<accession>A0ABM8HFR4</accession>
<sequence>MSEPENWSPLGRLLEEISWEGSIPAGYRRGGRGMENVLTTQVMQALDYLPRADFLRSVFRDAVGADGARAAAARACTSLRLTLLPPELQLPPTRLAVQPDATWTDDSVYVLVEAKRIGSSRFQPQQLVREYVGVVQECAGRVPLLLLVLGAEPPILVQGEGRTSVRDAIAQGLPALAETVRPLPESVDELLAGIDARVAWTTWARIRERVAANASSAETRYGTETVIRLAGDLVRAVDWHGST</sequence>
<gene>
    <name evidence="1" type="ORF">GCM10025872_35080</name>
</gene>
<proteinExistence type="predicted"/>
<reference evidence="1" key="2">
    <citation type="submission" date="2023-02" db="EMBL/GenBank/DDBJ databases">
        <authorList>
            <person name="Sun Q."/>
            <person name="Mori K."/>
        </authorList>
    </citation>
    <scope>NUCLEOTIDE SEQUENCE</scope>
    <source>
        <strain evidence="1">NBRC 110608</strain>
    </source>
</reference>
<evidence type="ECO:0000313" key="1">
    <source>
        <dbReference type="EMBL" id="BDZ59851.1"/>
    </source>
</evidence>
<reference evidence="1" key="1">
    <citation type="journal article" date="2014" name="Int. J. Syst. Evol. Microbiol.">
        <title>Complete genome of a new Firmicutes species belonging to the dominant human colonic microbiota ('Ruminococcus bicirculans') reveals two chromosomes and a selective capacity to utilize plant glucans.</title>
        <authorList>
            <consortium name="NISC Comparative Sequencing Program"/>
            <person name="Wegmann U."/>
            <person name="Louis P."/>
            <person name="Goesmann A."/>
            <person name="Henrissat B."/>
            <person name="Duncan S.H."/>
            <person name="Flint H.J."/>
        </authorList>
    </citation>
    <scope>NUCLEOTIDE SEQUENCE</scope>
    <source>
        <strain evidence="1">NBRC 110608</strain>
    </source>
</reference>
<protein>
    <recommendedName>
        <fullName evidence="2">Restriction endonuclease</fullName>
    </recommendedName>
</protein>
<name>A0ABM8HFR4_9MICO</name>
<organism evidence="1">
    <name type="scientific">Barrientosiimonas endolithica</name>
    <dbReference type="NCBI Taxonomy" id="1535208"/>
    <lineage>
        <taxon>Bacteria</taxon>
        <taxon>Bacillati</taxon>
        <taxon>Actinomycetota</taxon>
        <taxon>Actinomycetes</taxon>
        <taxon>Micrococcales</taxon>
        <taxon>Dermacoccaceae</taxon>
        <taxon>Barrientosiimonas</taxon>
    </lineage>
</organism>
<evidence type="ECO:0008006" key="2">
    <source>
        <dbReference type="Google" id="ProtNLM"/>
    </source>
</evidence>